<dbReference type="RefSeq" id="WP_042459278.1">
    <property type="nucleotide sequence ID" value="NZ_BBPN01000058.1"/>
</dbReference>
<dbReference type="Pfam" id="PF00289">
    <property type="entry name" value="Biotin_carb_N"/>
    <property type="match status" value="1"/>
</dbReference>
<dbReference type="PROSITE" id="PS50975">
    <property type="entry name" value="ATP_GRASP"/>
    <property type="match status" value="1"/>
</dbReference>
<reference evidence="13" key="1">
    <citation type="submission" date="2016-10" db="EMBL/GenBank/DDBJ databases">
        <authorList>
            <person name="Varghese N."/>
        </authorList>
    </citation>
    <scope>NUCLEOTIDE SEQUENCE [LARGE SCALE GENOMIC DNA]</scope>
    <source>
        <strain evidence="13">DSM 45096 / BCRC 16803 / CGMCC 4.1857 / CIP 109030 / JCM 12277 / KCTC 19219 / NBRC 100920 / 33214</strain>
    </source>
</reference>
<dbReference type="FunFam" id="3.40.50.20:FF:000010">
    <property type="entry name" value="Propionyl-CoA carboxylase subunit alpha"/>
    <property type="match status" value="1"/>
</dbReference>
<evidence type="ECO:0000256" key="3">
    <source>
        <dbReference type="ARBA" id="ARBA00022598"/>
    </source>
</evidence>
<dbReference type="InterPro" id="IPR011761">
    <property type="entry name" value="ATP-grasp"/>
</dbReference>
<dbReference type="Gene3D" id="2.40.50.100">
    <property type="match status" value="1"/>
</dbReference>
<dbReference type="Gene3D" id="3.40.50.20">
    <property type="match status" value="1"/>
</dbReference>
<dbReference type="PANTHER" id="PTHR18866:SF33">
    <property type="entry name" value="METHYLCROTONOYL-COA CARBOXYLASE SUBUNIT ALPHA, MITOCHONDRIAL-RELATED"/>
    <property type="match status" value="1"/>
</dbReference>
<evidence type="ECO:0000313" key="13">
    <source>
        <dbReference type="Proteomes" id="UP000183015"/>
    </source>
</evidence>
<dbReference type="GO" id="GO:0046872">
    <property type="term" value="F:metal ion binding"/>
    <property type="evidence" value="ECO:0007669"/>
    <property type="project" value="InterPro"/>
</dbReference>
<dbReference type="FunFam" id="2.40.50.100:FF:000003">
    <property type="entry name" value="Acetyl-CoA carboxylase biotin carboxyl carrier protein"/>
    <property type="match status" value="1"/>
</dbReference>
<gene>
    <name evidence="12" type="ORF">SAMN05414137_105358</name>
</gene>
<dbReference type="InterPro" id="IPR013815">
    <property type="entry name" value="ATP_grasp_subdomain_1"/>
</dbReference>
<dbReference type="SUPFAM" id="SSF52440">
    <property type="entry name" value="PreATP-grasp domain"/>
    <property type="match status" value="1"/>
</dbReference>
<dbReference type="PROSITE" id="PS00188">
    <property type="entry name" value="BIOTIN"/>
    <property type="match status" value="1"/>
</dbReference>
<evidence type="ECO:0000259" key="10">
    <source>
        <dbReference type="PROSITE" id="PS50975"/>
    </source>
</evidence>
<dbReference type="SMART" id="SM00878">
    <property type="entry name" value="Biotin_carb_C"/>
    <property type="match status" value="1"/>
</dbReference>
<evidence type="ECO:0000256" key="5">
    <source>
        <dbReference type="ARBA" id="ARBA00022840"/>
    </source>
</evidence>
<keyword evidence="3" id="KW-0436">Ligase</keyword>
<dbReference type="InterPro" id="IPR011054">
    <property type="entry name" value="Rudment_hybrid_motif"/>
</dbReference>
<dbReference type="OrthoDB" id="9760256at2"/>
<dbReference type="eggNOG" id="COG4770">
    <property type="taxonomic scope" value="Bacteria"/>
</dbReference>
<evidence type="ECO:0000256" key="4">
    <source>
        <dbReference type="ARBA" id="ARBA00022741"/>
    </source>
</evidence>
<evidence type="ECO:0000313" key="12">
    <source>
        <dbReference type="EMBL" id="SEL09950.1"/>
    </source>
</evidence>
<feature type="domain" description="ATP-grasp" evidence="10">
    <location>
        <begin position="119"/>
        <end position="316"/>
    </location>
</feature>
<dbReference type="Proteomes" id="UP000183015">
    <property type="component" value="Unassembled WGS sequence"/>
</dbReference>
<sequence length="591" mass="61767">MRKVLIANRGEIAVRVARACRDAGIASVAVYAEPDRDALHVRAADEAYALGGDTPATSYLDIAKVLKAAADSGADAIHPGYGFLSENAEFAQAVLDAGLIWIGPPPQAIRDLGDKVTARHVAQRAGAPLVAGTPDPVAGPDEVVAFAQEHGLPIAIKAAFGGGGRGLKVARTLEEIPELYESAVREAVAAFGRGECFVERYLDKPRHVETQCLADTHGNVVVVSTRDCSLQRRHQKLVEEAPAPFLSEAQVEELYRASKAILKEAGYVGAGTCEFLVANDGTISFLEVNTRLQVEHPVSEEVTGIDLVREMFRIADGEALGYDDPELRGHSFEFRINGEDPGRNFLPAPGTVTLFAPPSGPGVRLDSGVESGSVIGPAWDSLLAKLIVTGATRKQALQRAARALAEFNVEGMATAIPFHRAVVVDPAFAPELGDSDAPFTVFTRWIETEFDNTIPPFAGAGAGEEEGEGGRETVVVEVGGKRIEVSLPAGLGVSSAAPAKAAGGKAKRRAVAGKGGSAVSGDTLASPMQGTIVKVAVEEGQTVAEGDLVVVLEAMKMEQPLNAHKAGTIVGITAEVGATVTSGAVICEIKD</sequence>
<dbReference type="Gene3D" id="3.30.470.20">
    <property type="entry name" value="ATP-grasp fold, B domain"/>
    <property type="match status" value="1"/>
</dbReference>
<dbReference type="InterPro" id="IPR011053">
    <property type="entry name" value="Single_hybrid_motif"/>
</dbReference>
<keyword evidence="13" id="KW-1185">Reference proteome</keyword>
<dbReference type="InterPro" id="IPR000089">
    <property type="entry name" value="Biotin_lipoyl"/>
</dbReference>
<dbReference type="GO" id="GO:0005524">
    <property type="term" value="F:ATP binding"/>
    <property type="evidence" value="ECO:0007669"/>
    <property type="project" value="UniProtKB-UniRule"/>
</dbReference>
<accession>A0A1H7MF42</accession>
<feature type="domain" description="Biotin carboxylation" evidence="11">
    <location>
        <begin position="1"/>
        <end position="443"/>
    </location>
</feature>
<dbReference type="InterPro" id="IPR005482">
    <property type="entry name" value="Biotin_COase_C"/>
</dbReference>
<dbReference type="AlphaFoldDB" id="A0A1H7MF42"/>
<proteinExistence type="predicted"/>
<dbReference type="PROSITE" id="PS50968">
    <property type="entry name" value="BIOTINYL_LIPOYL"/>
    <property type="match status" value="1"/>
</dbReference>
<dbReference type="EMBL" id="FOAZ01000005">
    <property type="protein sequence ID" value="SEL09950.1"/>
    <property type="molecule type" value="Genomic_DNA"/>
</dbReference>
<dbReference type="InterPro" id="IPR011764">
    <property type="entry name" value="Biotin_carboxylation_dom"/>
</dbReference>
<dbReference type="InterPro" id="IPR001882">
    <property type="entry name" value="Biotin_BS"/>
</dbReference>
<dbReference type="GO" id="GO:0004075">
    <property type="term" value="F:biotin carboxylase activity"/>
    <property type="evidence" value="ECO:0007669"/>
    <property type="project" value="UniProtKB-EC"/>
</dbReference>
<dbReference type="EC" id="6.3.4.14" evidence="2"/>
<dbReference type="InterPro" id="IPR050856">
    <property type="entry name" value="Biotin_carboxylase_complex"/>
</dbReference>
<evidence type="ECO:0000256" key="7">
    <source>
        <dbReference type="ARBA" id="ARBA00048501"/>
    </source>
</evidence>
<dbReference type="SUPFAM" id="SSF51230">
    <property type="entry name" value="Single hybrid motif"/>
    <property type="match status" value="1"/>
</dbReference>
<name>A0A1H7MF42_STRJI</name>
<evidence type="ECO:0000256" key="1">
    <source>
        <dbReference type="ARBA" id="ARBA00001953"/>
    </source>
</evidence>
<dbReference type="Pfam" id="PF02786">
    <property type="entry name" value="CPSase_L_D2"/>
    <property type="match status" value="1"/>
</dbReference>
<evidence type="ECO:0000259" key="9">
    <source>
        <dbReference type="PROSITE" id="PS50968"/>
    </source>
</evidence>
<evidence type="ECO:0000256" key="8">
    <source>
        <dbReference type="PROSITE-ProRule" id="PRU00409"/>
    </source>
</evidence>
<dbReference type="STRING" id="235985.SAMN05414137_105358"/>
<dbReference type="CDD" id="cd06850">
    <property type="entry name" value="biotinyl_domain"/>
    <property type="match status" value="1"/>
</dbReference>
<dbReference type="PROSITE" id="PS50979">
    <property type="entry name" value="BC"/>
    <property type="match status" value="1"/>
</dbReference>
<dbReference type="SUPFAM" id="SSF51246">
    <property type="entry name" value="Rudiment single hybrid motif"/>
    <property type="match status" value="1"/>
</dbReference>
<keyword evidence="4 8" id="KW-0547">Nucleotide-binding</keyword>
<dbReference type="InterPro" id="IPR005481">
    <property type="entry name" value="BC-like_N"/>
</dbReference>
<dbReference type="PROSITE" id="PS00867">
    <property type="entry name" value="CPSASE_2"/>
    <property type="match status" value="1"/>
</dbReference>
<organism evidence="12 13">
    <name type="scientific">Streptacidiphilus jiangxiensis</name>
    <dbReference type="NCBI Taxonomy" id="235985"/>
    <lineage>
        <taxon>Bacteria</taxon>
        <taxon>Bacillati</taxon>
        <taxon>Actinomycetota</taxon>
        <taxon>Actinomycetes</taxon>
        <taxon>Kitasatosporales</taxon>
        <taxon>Streptomycetaceae</taxon>
        <taxon>Streptacidiphilus</taxon>
    </lineage>
</organism>
<comment type="cofactor">
    <cofactor evidence="1">
        <name>biotin</name>
        <dbReference type="ChEBI" id="CHEBI:57586"/>
    </cofactor>
</comment>
<feature type="domain" description="Lipoyl-binding" evidence="9">
    <location>
        <begin position="517"/>
        <end position="590"/>
    </location>
</feature>
<evidence type="ECO:0000256" key="6">
    <source>
        <dbReference type="ARBA" id="ARBA00023267"/>
    </source>
</evidence>
<comment type="catalytic activity">
    <reaction evidence="7">
        <text>N(6)-biotinyl-L-lysyl-[protein] + hydrogencarbonate + ATP = N(6)-carboxybiotinyl-L-lysyl-[protein] + ADP + phosphate + H(+)</text>
        <dbReference type="Rhea" id="RHEA:13501"/>
        <dbReference type="Rhea" id="RHEA-COMP:10505"/>
        <dbReference type="Rhea" id="RHEA-COMP:10506"/>
        <dbReference type="ChEBI" id="CHEBI:15378"/>
        <dbReference type="ChEBI" id="CHEBI:17544"/>
        <dbReference type="ChEBI" id="CHEBI:30616"/>
        <dbReference type="ChEBI" id="CHEBI:43474"/>
        <dbReference type="ChEBI" id="CHEBI:83144"/>
        <dbReference type="ChEBI" id="CHEBI:83145"/>
        <dbReference type="ChEBI" id="CHEBI:456216"/>
        <dbReference type="EC" id="6.3.4.14"/>
    </reaction>
    <physiologicalReaction direction="left-to-right" evidence="7">
        <dbReference type="Rhea" id="RHEA:13502"/>
    </physiologicalReaction>
</comment>
<evidence type="ECO:0000259" key="11">
    <source>
        <dbReference type="PROSITE" id="PS50979"/>
    </source>
</evidence>
<protein>
    <recommendedName>
        <fullName evidence="2">biotin carboxylase</fullName>
        <ecNumber evidence="2">6.3.4.14</ecNumber>
    </recommendedName>
</protein>
<evidence type="ECO:0000256" key="2">
    <source>
        <dbReference type="ARBA" id="ARBA00013263"/>
    </source>
</evidence>
<keyword evidence="6" id="KW-0092">Biotin</keyword>
<dbReference type="Pfam" id="PF00364">
    <property type="entry name" value="Biotin_lipoyl"/>
    <property type="match status" value="1"/>
</dbReference>
<keyword evidence="5 8" id="KW-0067">ATP-binding</keyword>
<dbReference type="SUPFAM" id="SSF56059">
    <property type="entry name" value="Glutathione synthetase ATP-binding domain-like"/>
    <property type="match status" value="1"/>
</dbReference>
<dbReference type="Pfam" id="PF02785">
    <property type="entry name" value="Biotin_carb_C"/>
    <property type="match status" value="1"/>
</dbReference>
<dbReference type="Gene3D" id="3.30.1490.20">
    <property type="entry name" value="ATP-grasp fold, A domain"/>
    <property type="match status" value="1"/>
</dbReference>
<dbReference type="InterPro" id="IPR016185">
    <property type="entry name" value="PreATP-grasp_dom_sf"/>
</dbReference>
<dbReference type="InterPro" id="IPR005479">
    <property type="entry name" value="CPAse_ATP-bd"/>
</dbReference>
<dbReference type="PANTHER" id="PTHR18866">
    <property type="entry name" value="CARBOXYLASE:PYRUVATE/ACETYL-COA/PROPIONYL-COA CARBOXYLASE"/>
    <property type="match status" value="1"/>
</dbReference>